<proteinExistence type="predicted"/>
<organism evidence="3 4">
    <name type="scientific">Marinobacter daqiaonensis</name>
    <dbReference type="NCBI Taxonomy" id="650891"/>
    <lineage>
        <taxon>Bacteria</taxon>
        <taxon>Pseudomonadati</taxon>
        <taxon>Pseudomonadota</taxon>
        <taxon>Gammaproteobacteria</taxon>
        <taxon>Pseudomonadales</taxon>
        <taxon>Marinobacteraceae</taxon>
        <taxon>Marinobacter</taxon>
    </lineage>
</organism>
<dbReference type="PROSITE" id="PS51257">
    <property type="entry name" value="PROKAR_LIPOPROTEIN"/>
    <property type="match status" value="1"/>
</dbReference>
<dbReference type="Proteomes" id="UP000198644">
    <property type="component" value="Unassembled WGS sequence"/>
</dbReference>
<name>A0A1I6JBK7_9GAMM</name>
<sequence length="294" mass="32229">MPMRDCHFRGLPLLLSFMFFVTLTGCDWATVLGEGKDEDDNNSGEELDPVISQVIGFELGVSSLDMSVPVYREGLGMDVVEETETGTSRRVTLESPGSSFVATLTLIEFTDGLGRNLQDNPGRIVYSTPDAQALANQFANAGGNVTQPPLALPGLGVVGFGRDPDNNLIEFTEVPQVTSPLMSAVGIGVSDLEAARDFYDFRVGLTEQDFRSTERYDEYIMGSDSAGGALSLVLLHWTDDTEQRYRGNETRIRLVSEDPDEVVERTFSEEDGRTQDRDGNRLIIDEDPVDIATP</sequence>
<keyword evidence="4" id="KW-1185">Reference proteome</keyword>
<dbReference type="PROSITE" id="PS51819">
    <property type="entry name" value="VOC"/>
    <property type="match status" value="1"/>
</dbReference>
<dbReference type="SUPFAM" id="SSF54593">
    <property type="entry name" value="Glyoxalase/Bleomycin resistance protein/Dihydroxybiphenyl dioxygenase"/>
    <property type="match status" value="1"/>
</dbReference>
<dbReference type="InterPro" id="IPR004360">
    <property type="entry name" value="Glyas_Fos-R_dOase_dom"/>
</dbReference>
<dbReference type="Pfam" id="PF00903">
    <property type="entry name" value="Glyoxalase"/>
    <property type="match status" value="1"/>
</dbReference>
<dbReference type="InterPro" id="IPR029068">
    <property type="entry name" value="Glyas_Bleomycin-R_OHBP_Dase"/>
</dbReference>
<dbReference type="Gene3D" id="3.10.180.10">
    <property type="entry name" value="2,3-Dihydroxybiphenyl 1,2-Dioxygenase, domain 1"/>
    <property type="match status" value="2"/>
</dbReference>
<dbReference type="AlphaFoldDB" id="A0A1I6JBK7"/>
<reference evidence="3 4" key="1">
    <citation type="submission" date="2016-10" db="EMBL/GenBank/DDBJ databases">
        <authorList>
            <person name="de Groot N.N."/>
        </authorList>
    </citation>
    <scope>NUCLEOTIDE SEQUENCE [LARGE SCALE GENOMIC DNA]</scope>
    <source>
        <strain evidence="3 4">CGMCC 1.9167</strain>
    </source>
</reference>
<dbReference type="STRING" id="650891.SAMN05216203_2863"/>
<dbReference type="RefSeq" id="WP_167812677.1">
    <property type="nucleotide sequence ID" value="NZ_FOYW01000002.1"/>
</dbReference>
<gene>
    <name evidence="3" type="ORF">SAMN05216203_2863</name>
</gene>
<feature type="compositionally biased region" description="Basic and acidic residues" evidence="1">
    <location>
        <begin position="264"/>
        <end position="284"/>
    </location>
</feature>
<evidence type="ECO:0000313" key="4">
    <source>
        <dbReference type="Proteomes" id="UP000198644"/>
    </source>
</evidence>
<feature type="region of interest" description="Disordered" evidence="1">
    <location>
        <begin position="264"/>
        <end position="294"/>
    </location>
</feature>
<dbReference type="EMBL" id="FOYW01000002">
    <property type="protein sequence ID" value="SFR76377.1"/>
    <property type="molecule type" value="Genomic_DNA"/>
</dbReference>
<evidence type="ECO:0000256" key="1">
    <source>
        <dbReference type="SAM" id="MobiDB-lite"/>
    </source>
</evidence>
<dbReference type="InterPro" id="IPR037523">
    <property type="entry name" value="VOC_core"/>
</dbReference>
<evidence type="ECO:0000313" key="3">
    <source>
        <dbReference type="EMBL" id="SFR76377.1"/>
    </source>
</evidence>
<feature type="domain" description="VOC" evidence="2">
    <location>
        <begin position="53"/>
        <end position="174"/>
    </location>
</feature>
<protein>
    <recommendedName>
        <fullName evidence="2">VOC domain-containing protein</fullName>
    </recommendedName>
</protein>
<evidence type="ECO:0000259" key="2">
    <source>
        <dbReference type="PROSITE" id="PS51819"/>
    </source>
</evidence>
<feature type="compositionally biased region" description="Acidic residues" evidence="1">
    <location>
        <begin position="285"/>
        <end position="294"/>
    </location>
</feature>
<accession>A0A1I6JBK7</accession>